<protein>
    <submittedName>
        <fullName evidence="4">GNAT family N-acetyltransferase</fullName>
    </submittedName>
</protein>
<dbReference type="Proteomes" id="UP001310692">
    <property type="component" value="Unassembled WGS sequence"/>
</dbReference>
<evidence type="ECO:0000313" key="4">
    <source>
        <dbReference type="EMBL" id="MEE2566802.1"/>
    </source>
</evidence>
<feature type="domain" description="N-acetyltransferase" evidence="3">
    <location>
        <begin position="1"/>
        <end position="153"/>
    </location>
</feature>
<dbReference type="CDD" id="cd04301">
    <property type="entry name" value="NAT_SF"/>
    <property type="match status" value="1"/>
</dbReference>
<keyword evidence="5" id="KW-1185">Reference proteome</keyword>
<dbReference type="EMBL" id="JAZDRO010000003">
    <property type="protein sequence ID" value="MEE2566802.1"/>
    <property type="molecule type" value="Genomic_DNA"/>
</dbReference>
<dbReference type="SUPFAM" id="SSF55729">
    <property type="entry name" value="Acyl-CoA N-acyltransferases (Nat)"/>
    <property type="match status" value="1"/>
</dbReference>
<evidence type="ECO:0000256" key="1">
    <source>
        <dbReference type="ARBA" id="ARBA00022679"/>
    </source>
</evidence>
<organism evidence="4 5">
    <name type="scientific">Hyphobacterium marinum</name>
    <dbReference type="NCBI Taxonomy" id="3116574"/>
    <lineage>
        <taxon>Bacteria</taxon>
        <taxon>Pseudomonadati</taxon>
        <taxon>Pseudomonadota</taxon>
        <taxon>Alphaproteobacteria</taxon>
        <taxon>Maricaulales</taxon>
        <taxon>Maricaulaceae</taxon>
        <taxon>Hyphobacterium</taxon>
    </lineage>
</organism>
<keyword evidence="2" id="KW-0012">Acyltransferase</keyword>
<dbReference type="RefSeq" id="WP_330196352.1">
    <property type="nucleotide sequence ID" value="NZ_JAZDRO010000003.1"/>
</dbReference>
<dbReference type="InterPro" id="IPR050832">
    <property type="entry name" value="Bact_Acetyltransf"/>
</dbReference>
<keyword evidence="1" id="KW-0808">Transferase</keyword>
<dbReference type="Pfam" id="PF00583">
    <property type="entry name" value="Acetyltransf_1"/>
    <property type="match status" value="1"/>
</dbReference>
<name>A0ABU7LZ17_9PROT</name>
<evidence type="ECO:0000313" key="5">
    <source>
        <dbReference type="Proteomes" id="UP001310692"/>
    </source>
</evidence>
<reference evidence="4 5" key="1">
    <citation type="submission" date="2024-01" db="EMBL/GenBank/DDBJ databases">
        <title>Hyphobacterium bacterium isolated from marine sediment.</title>
        <authorList>
            <person name="Zhao S."/>
        </authorList>
    </citation>
    <scope>NUCLEOTIDE SEQUENCE [LARGE SCALE GENOMIC DNA]</scope>
    <source>
        <strain evidence="4 5">Y60-23</strain>
    </source>
</reference>
<dbReference type="InterPro" id="IPR016181">
    <property type="entry name" value="Acyl_CoA_acyltransferase"/>
</dbReference>
<sequence length="162" mass="17547">MTVTVAAEDPRSDDARALIAALDAELSGLYEPQFNHFVSGEGLAGPGMRFFVARDGSGQPVGCVAMRPYEGFAEIKRMFVAHGARGQGISRLLLDAVHDAARADGFEFMRLETGDQQLAAIGLYESAGYRRCPAFGDYPADSPHNFCYEIRLSPAETMVSHV</sequence>
<accession>A0ABU7LZ17</accession>
<dbReference type="PROSITE" id="PS51186">
    <property type="entry name" value="GNAT"/>
    <property type="match status" value="1"/>
</dbReference>
<gene>
    <name evidence="4" type="ORF">V0U35_08930</name>
</gene>
<evidence type="ECO:0000256" key="2">
    <source>
        <dbReference type="ARBA" id="ARBA00023315"/>
    </source>
</evidence>
<dbReference type="PANTHER" id="PTHR43877:SF2">
    <property type="entry name" value="AMINOALKYLPHOSPHONATE N-ACETYLTRANSFERASE-RELATED"/>
    <property type="match status" value="1"/>
</dbReference>
<evidence type="ECO:0000259" key="3">
    <source>
        <dbReference type="PROSITE" id="PS51186"/>
    </source>
</evidence>
<dbReference type="Gene3D" id="3.40.630.30">
    <property type="match status" value="1"/>
</dbReference>
<dbReference type="InterPro" id="IPR000182">
    <property type="entry name" value="GNAT_dom"/>
</dbReference>
<dbReference type="PANTHER" id="PTHR43877">
    <property type="entry name" value="AMINOALKYLPHOSPHONATE N-ACETYLTRANSFERASE-RELATED-RELATED"/>
    <property type="match status" value="1"/>
</dbReference>
<comment type="caution">
    <text evidence="4">The sequence shown here is derived from an EMBL/GenBank/DDBJ whole genome shotgun (WGS) entry which is preliminary data.</text>
</comment>
<proteinExistence type="predicted"/>